<dbReference type="PROSITE" id="PS50235">
    <property type="entry name" value="USP_3"/>
    <property type="match status" value="1"/>
</dbReference>
<evidence type="ECO:0000313" key="10">
    <source>
        <dbReference type="EMBL" id="ABN67675.2"/>
    </source>
</evidence>
<reference evidence="10 11" key="1">
    <citation type="journal article" date="2007" name="Nat. Biotechnol.">
        <title>Genome sequence of the lignocellulose-bioconverting and xylose-fermenting yeast Pichia stipitis.</title>
        <authorList>
            <person name="Jeffries T.W."/>
            <person name="Grigoriev I.V."/>
            <person name="Grimwood J."/>
            <person name="Laplaza J.M."/>
            <person name="Aerts A."/>
            <person name="Salamov A."/>
            <person name="Schmutz J."/>
            <person name="Lindquist E."/>
            <person name="Dehal P."/>
            <person name="Shapiro H."/>
            <person name="Jin Y.S."/>
            <person name="Passoth V."/>
            <person name="Richardson P.M."/>
        </authorList>
    </citation>
    <scope>NUCLEOTIDE SEQUENCE [LARGE SCALE GENOMIC DNA]</scope>
    <source>
        <strain evidence="11">ATCC 58785 / CBS 6054 / NBRC 10063 / NRRL Y-11545</strain>
    </source>
</reference>
<dbReference type="EC" id="3.4.19.12" evidence="7"/>
<dbReference type="InterPro" id="IPR028889">
    <property type="entry name" value="USP"/>
</dbReference>
<evidence type="ECO:0000256" key="5">
    <source>
        <dbReference type="ARBA" id="ARBA00022801"/>
    </source>
</evidence>
<name>A3LWQ3_PICST</name>
<dbReference type="OMA" id="FDQQDCI"/>
<keyword evidence="3 7" id="KW-0645">Protease</keyword>
<dbReference type="eggNOG" id="KOG1868">
    <property type="taxonomic scope" value="Eukaryota"/>
</dbReference>
<dbReference type="InParanoid" id="A3LWQ3"/>
<organism evidence="10 11">
    <name type="scientific">Scheffersomyces stipitis (strain ATCC 58785 / CBS 6054 / NBRC 10063 / NRRL Y-11545)</name>
    <name type="common">Yeast</name>
    <name type="synonym">Pichia stipitis</name>
    <dbReference type="NCBI Taxonomy" id="322104"/>
    <lineage>
        <taxon>Eukaryota</taxon>
        <taxon>Fungi</taxon>
        <taxon>Dikarya</taxon>
        <taxon>Ascomycota</taxon>
        <taxon>Saccharomycotina</taxon>
        <taxon>Pichiomycetes</taxon>
        <taxon>Debaryomycetaceae</taxon>
        <taxon>Scheffersomyces</taxon>
    </lineage>
</organism>
<gene>
    <name evidence="10" type="ORF">PICST_62413</name>
</gene>
<dbReference type="CDD" id="cd02674">
    <property type="entry name" value="Peptidase_C19R"/>
    <property type="match status" value="1"/>
</dbReference>
<feature type="compositionally biased region" description="Low complexity" evidence="8">
    <location>
        <begin position="379"/>
        <end position="393"/>
    </location>
</feature>
<dbReference type="InterPro" id="IPR001394">
    <property type="entry name" value="Peptidase_C19_UCH"/>
</dbReference>
<dbReference type="HOGENOM" id="CLU_005922_1_0_1"/>
<dbReference type="SUPFAM" id="SSF52821">
    <property type="entry name" value="Rhodanese/Cell cycle control phosphatase"/>
    <property type="match status" value="1"/>
</dbReference>
<evidence type="ECO:0000256" key="2">
    <source>
        <dbReference type="ARBA" id="ARBA00009085"/>
    </source>
</evidence>
<dbReference type="SUPFAM" id="SSF54001">
    <property type="entry name" value="Cysteine proteinases"/>
    <property type="match status" value="1"/>
</dbReference>
<dbReference type="Pfam" id="PF00443">
    <property type="entry name" value="UCH"/>
    <property type="match status" value="1"/>
</dbReference>
<evidence type="ECO:0000256" key="6">
    <source>
        <dbReference type="ARBA" id="ARBA00022807"/>
    </source>
</evidence>
<evidence type="ECO:0000256" key="7">
    <source>
        <dbReference type="RuleBase" id="RU366025"/>
    </source>
</evidence>
<dbReference type="InterPro" id="IPR036873">
    <property type="entry name" value="Rhodanese-like_dom_sf"/>
</dbReference>
<dbReference type="PANTHER" id="PTHR21646:SF95">
    <property type="entry name" value="UBIQUITIN CARBOXYL-TERMINAL HYDROLASE 4-RELATED"/>
    <property type="match status" value="1"/>
</dbReference>
<evidence type="ECO:0000313" key="11">
    <source>
        <dbReference type="Proteomes" id="UP000002258"/>
    </source>
</evidence>
<accession>A3LWQ3</accession>
<evidence type="ECO:0000256" key="1">
    <source>
        <dbReference type="ARBA" id="ARBA00000707"/>
    </source>
</evidence>
<protein>
    <recommendedName>
        <fullName evidence="7">Ubiquitin carboxyl-terminal hydrolase</fullName>
        <ecNumber evidence="7">3.4.19.12</ecNumber>
    </recommendedName>
</protein>
<evidence type="ECO:0000256" key="4">
    <source>
        <dbReference type="ARBA" id="ARBA00022786"/>
    </source>
</evidence>
<comment type="catalytic activity">
    <reaction evidence="1 7">
        <text>Thiol-dependent hydrolysis of ester, thioester, amide, peptide and isopeptide bonds formed by the C-terminal Gly of ubiquitin (a 76-residue protein attached to proteins as an intracellular targeting signal).</text>
        <dbReference type="EC" id="3.4.19.12"/>
    </reaction>
</comment>
<keyword evidence="5 7" id="KW-0378">Hydrolase</keyword>
<dbReference type="GO" id="GO:0016579">
    <property type="term" value="P:protein deubiquitination"/>
    <property type="evidence" value="ECO:0007669"/>
    <property type="project" value="InterPro"/>
</dbReference>
<dbReference type="PROSITE" id="PS00973">
    <property type="entry name" value="USP_2"/>
    <property type="match status" value="1"/>
</dbReference>
<dbReference type="PANTHER" id="PTHR21646">
    <property type="entry name" value="UBIQUITIN CARBOXYL-TERMINAL HYDROLASE"/>
    <property type="match status" value="1"/>
</dbReference>
<keyword evidence="6 7" id="KW-0788">Thiol protease</keyword>
<dbReference type="GO" id="GO:0004843">
    <property type="term" value="F:cysteine-type deubiquitinase activity"/>
    <property type="evidence" value="ECO:0007669"/>
    <property type="project" value="UniProtKB-UniRule"/>
</dbReference>
<dbReference type="STRING" id="322104.A3LWQ3"/>
<keyword evidence="11" id="KW-1185">Reference proteome</keyword>
<dbReference type="FunCoup" id="A3LWQ3">
    <property type="interactions" value="151"/>
</dbReference>
<dbReference type="RefSeq" id="XP_001385704.2">
    <property type="nucleotide sequence ID" value="XM_001385667.1"/>
</dbReference>
<evidence type="ECO:0000256" key="8">
    <source>
        <dbReference type="SAM" id="MobiDB-lite"/>
    </source>
</evidence>
<dbReference type="Gene3D" id="3.40.250.10">
    <property type="entry name" value="Rhodanese-like domain"/>
    <property type="match status" value="1"/>
</dbReference>
<sequence>MTEEPVSFRSIADLNSLSKSLLRDLITGSSGISKLIKHQVSLLELYSHESKKLERIGYCDYELAYVCYTLALSLYTNSEKLLSEKTVDFVRSIKQNLVIRKDSYETIRSFLDSNENETNVDPSNLGSYVSVGHVKANLKSSMDNFKYREVIFVEELHNIISSTSSSKVLLIDYRASKDFNYNHIKHSEIINIEPSHINAIFSQNKDVTDQDLEERLKLHLSQDQFHKFQNRYKYDLIVIYNLKYGTHMSHMDRFAYLKEVLLNEDSSALPTRNPFNNLVELIMFKNKYISSKLKRHPCYLAGGVFHWHSVYGDDSFYTGTSYGNSSSIARTSSPYLKNFGEYLSTAKSTDDTPISNAFVPIIPSASMSKYNPSSAIKSSTSSSTITTTNVSPPIQQPPTVKRTLSVTIPNNSSSSSTTTSITEKPTIASVAGITTNNTPSKFLDSYVTGLVNLGNSCYMNCILQCLGATPPLTKFFFPGISNSLPSSSQVQSYRQHINVNNKLGSKGIMTTNFFGLLANMFNSNGKSYSPTNFKKVMGSLSPGGQFATFDQQDCLEFLTFLLDGLHEDLNQMVISNPEEKKAISELTPEQEKTREILPVRLASTIEWERYLKLNFSIIVDYFQGQYLSQLKCLECGMTSTTYNAFSVLSLPIPEKLGYSTNQRVSLDDCLKEFTTTELLDDNNKWHCPRCKRFTKSTKKITITRLPQILIIHFKRFKMTPNGYFNKLDTFVNFPVKDTLDLTSYWPDVGTSVNSNLKDSEIMSKEKEEQILSTLPSRNQQKPFRYKLYGVANHFGNLTTGHYTSYIHKEGESKKTRGWIYFDDAKLTYNCKESDVMNKNAYCLFYQRI</sequence>
<dbReference type="AlphaFoldDB" id="A3LWQ3"/>
<dbReference type="EMBL" id="CP000500">
    <property type="protein sequence ID" value="ABN67675.2"/>
    <property type="molecule type" value="Genomic_DNA"/>
</dbReference>
<dbReference type="GO" id="GO:0006508">
    <property type="term" value="P:proteolysis"/>
    <property type="evidence" value="ECO:0007669"/>
    <property type="project" value="UniProtKB-KW"/>
</dbReference>
<feature type="domain" description="USP" evidence="9">
    <location>
        <begin position="448"/>
        <end position="848"/>
    </location>
</feature>
<dbReference type="Gene3D" id="3.90.70.10">
    <property type="entry name" value="Cysteine proteinases"/>
    <property type="match status" value="1"/>
</dbReference>
<dbReference type="KEGG" id="pic:PICST_62413"/>
<evidence type="ECO:0000259" key="9">
    <source>
        <dbReference type="PROSITE" id="PS50235"/>
    </source>
</evidence>
<dbReference type="PROSITE" id="PS00972">
    <property type="entry name" value="USP_1"/>
    <property type="match status" value="1"/>
</dbReference>
<dbReference type="GeneID" id="4839743"/>
<dbReference type="InterPro" id="IPR050185">
    <property type="entry name" value="Ub_carboxyl-term_hydrolase"/>
</dbReference>
<proteinExistence type="inferred from homology"/>
<dbReference type="Proteomes" id="UP000002258">
    <property type="component" value="Chromosome 6"/>
</dbReference>
<comment type="similarity">
    <text evidence="2 7">Belongs to the peptidase C19 family.</text>
</comment>
<dbReference type="OrthoDB" id="292964at2759"/>
<evidence type="ECO:0000256" key="3">
    <source>
        <dbReference type="ARBA" id="ARBA00022670"/>
    </source>
</evidence>
<feature type="region of interest" description="Disordered" evidence="8">
    <location>
        <begin position="379"/>
        <end position="400"/>
    </location>
</feature>
<keyword evidence="4 7" id="KW-0833">Ubl conjugation pathway</keyword>
<dbReference type="InterPro" id="IPR038765">
    <property type="entry name" value="Papain-like_cys_pep_sf"/>
</dbReference>
<dbReference type="InterPro" id="IPR018200">
    <property type="entry name" value="USP_CS"/>
</dbReference>